<sequence length="175" mass="20250">MLKKFISLSVLLFCYVFISCNSRTQKASENEFINEILPQINIGSLEIENKKSLKVITEKDKTYLVELTSTKEVNDLVEKILEENPSIPISRFSKTNNSYFNHATFYMLIQFLMPFLIIIHLILLWVCLKMILKSPVNESDKLTNTIIVIFVPLLGSIIYLTTKKELNKRPKQSES</sequence>
<reference evidence="2 3" key="1">
    <citation type="submission" date="2016-10" db="EMBL/GenBank/DDBJ databases">
        <authorList>
            <person name="de Groot N.N."/>
        </authorList>
    </citation>
    <scope>NUCLEOTIDE SEQUENCE [LARGE SCALE GENOMIC DNA]</scope>
    <source>
        <strain evidence="2 3">CGMCC 1.6114</strain>
    </source>
</reference>
<protein>
    <recommendedName>
        <fullName evidence="4">Phospholipase_D-nuclease N-terminal</fullName>
    </recommendedName>
</protein>
<evidence type="ECO:0000313" key="2">
    <source>
        <dbReference type="EMBL" id="SFS34013.1"/>
    </source>
</evidence>
<keyword evidence="1" id="KW-0472">Membrane</keyword>
<accession>A0A1I6P1I0</accession>
<evidence type="ECO:0000313" key="3">
    <source>
        <dbReference type="Proteomes" id="UP000183209"/>
    </source>
</evidence>
<dbReference type="Proteomes" id="UP000183209">
    <property type="component" value="Unassembled WGS sequence"/>
</dbReference>
<name>A0A1I6P1I0_9FLAO</name>
<dbReference type="RefSeq" id="WP_074976202.1">
    <property type="nucleotide sequence ID" value="NZ_FPAG01000001.1"/>
</dbReference>
<evidence type="ECO:0000256" key="1">
    <source>
        <dbReference type="SAM" id="Phobius"/>
    </source>
</evidence>
<keyword evidence="1" id="KW-1133">Transmembrane helix</keyword>
<feature type="transmembrane region" description="Helical" evidence="1">
    <location>
        <begin position="105"/>
        <end position="132"/>
    </location>
</feature>
<dbReference type="EMBL" id="FPAG01000001">
    <property type="protein sequence ID" value="SFS34013.1"/>
    <property type="molecule type" value="Genomic_DNA"/>
</dbReference>
<gene>
    <name evidence="2" type="ORF">SAMN04487906_0065</name>
</gene>
<dbReference type="PROSITE" id="PS51257">
    <property type="entry name" value="PROKAR_LIPOPROTEIN"/>
    <property type="match status" value="1"/>
</dbReference>
<dbReference type="OrthoDB" id="826720at2"/>
<keyword evidence="1" id="KW-0812">Transmembrane</keyword>
<evidence type="ECO:0008006" key="4">
    <source>
        <dbReference type="Google" id="ProtNLM"/>
    </source>
</evidence>
<dbReference type="AlphaFoldDB" id="A0A1I6P1I0"/>
<proteinExistence type="predicted"/>
<feature type="transmembrane region" description="Helical" evidence="1">
    <location>
        <begin position="144"/>
        <end position="162"/>
    </location>
</feature>
<organism evidence="2 3">
    <name type="scientific">Zhouia amylolytica</name>
    <dbReference type="NCBI Taxonomy" id="376730"/>
    <lineage>
        <taxon>Bacteria</taxon>
        <taxon>Pseudomonadati</taxon>
        <taxon>Bacteroidota</taxon>
        <taxon>Flavobacteriia</taxon>
        <taxon>Flavobacteriales</taxon>
        <taxon>Flavobacteriaceae</taxon>
        <taxon>Zhouia</taxon>
    </lineage>
</organism>